<dbReference type="Proteomes" id="UP001162480">
    <property type="component" value="Chromosome 2"/>
</dbReference>
<name>A0AA36EYF3_OCTVU</name>
<accession>A0AA36EYF3</accession>
<keyword evidence="3" id="KW-1185">Reference proteome</keyword>
<sequence length="88" mass="8594">MLVMVESGGGVDVFVRANGGTDGSIGLCGCDGCGGDGGGCGSCCVFGGSDTFRGVMRAVIAVIANIVVVRAIFLVVAIAITVIHSPTS</sequence>
<keyword evidence="1" id="KW-0472">Membrane</keyword>
<dbReference type="EMBL" id="OX597815">
    <property type="protein sequence ID" value="CAI9717874.1"/>
    <property type="molecule type" value="Genomic_DNA"/>
</dbReference>
<organism evidence="2 3">
    <name type="scientific">Octopus vulgaris</name>
    <name type="common">Common octopus</name>
    <dbReference type="NCBI Taxonomy" id="6645"/>
    <lineage>
        <taxon>Eukaryota</taxon>
        <taxon>Metazoa</taxon>
        <taxon>Spiralia</taxon>
        <taxon>Lophotrochozoa</taxon>
        <taxon>Mollusca</taxon>
        <taxon>Cephalopoda</taxon>
        <taxon>Coleoidea</taxon>
        <taxon>Octopodiformes</taxon>
        <taxon>Octopoda</taxon>
        <taxon>Incirrata</taxon>
        <taxon>Octopodidae</taxon>
        <taxon>Octopus</taxon>
    </lineage>
</organism>
<protein>
    <recommendedName>
        <fullName evidence="4">Transmembrane protein</fullName>
    </recommendedName>
</protein>
<evidence type="ECO:0008006" key="4">
    <source>
        <dbReference type="Google" id="ProtNLM"/>
    </source>
</evidence>
<feature type="transmembrane region" description="Helical" evidence="1">
    <location>
        <begin position="58"/>
        <end position="83"/>
    </location>
</feature>
<gene>
    <name evidence="2" type="ORF">OCTVUL_1B027255</name>
</gene>
<evidence type="ECO:0000313" key="3">
    <source>
        <dbReference type="Proteomes" id="UP001162480"/>
    </source>
</evidence>
<keyword evidence="1" id="KW-1133">Transmembrane helix</keyword>
<keyword evidence="1" id="KW-0812">Transmembrane</keyword>
<proteinExistence type="predicted"/>
<dbReference type="AlphaFoldDB" id="A0AA36EYF3"/>
<evidence type="ECO:0000313" key="2">
    <source>
        <dbReference type="EMBL" id="CAI9717874.1"/>
    </source>
</evidence>
<evidence type="ECO:0000256" key="1">
    <source>
        <dbReference type="SAM" id="Phobius"/>
    </source>
</evidence>
<reference evidence="2" key="1">
    <citation type="submission" date="2023-08" db="EMBL/GenBank/DDBJ databases">
        <authorList>
            <person name="Alioto T."/>
            <person name="Alioto T."/>
            <person name="Gomez Garrido J."/>
        </authorList>
    </citation>
    <scope>NUCLEOTIDE SEQUENCE</scope>
</reference>